<reference evidence="1" key="1">
    <citation type="journal article" date="2023" name="bioRxiv">
        <title>Improved chromosome-level genome assembly for marigold (Tagetes erecta).</title>
        <authorList>
            <person name="Jiang F."/>
            <person name="Yuan L."/>
            <person name="Wang S."/>
            <person name="Wang H."/>
            <person name="Xu D."/>
            <person name="Wang A."/>
            <person name="Fan W."/>
        </authorList>
    </citation>
    <scope>NUCLEOTIDE SEQUENCE</scope>
    <source>
        <strain evidence="1">WSJ</strain>
        <tissue evidence="1">Leaf</tissue>
    </source>
</reference>
<dbReference type="Proteomes" id="UP001229421">
    <property type="component" value="Unassembled WGS sequence"/>
</dbReference>
<sequence>MEKFLTNSVDVNKVWRRRSYEVSTVEGSSDKRKNMKTARFGGGSSRLSKIKKLFNMGSDEHRSSKIAASSSDFQSRLLVEIHKNTSASHELGSM</sequence>
<accession>A0AAD8KG15</accession>
<gene>
    <name evidence="1" type="ORF">QVD17_25002</name>
</gene>
<evidence type="ECO:0000313" key="1">
    <source>
        <dbReference type="EMBL" id="KAK1422113.1"/>
    </source>
</evidence>
<dbReference type="EMBL" id="JAUHHV010000006">
    <property type="protein sequence ID" value="KAK1422113.1"/>
    <property type="molecule type" value="Genomic_DNA"/>
</dbReference>
<proteinExistence type="predicted"/>
<dbReference type="AlphaFoldDB" id="A0AAD8KG15"/>
<protein>
    <submittedName>
        <fullName evidence="1">Uncharacterized protein</fullName>
    </submittedName>
</protein>
<name>A0AAD8KG15_TARER</name>
<evidence type="ECO:0000313" key="2">
    <source>
        <dbReference type="Proteomes" id="UP001229421"/>
    </source>
</evidence>
<keyword evidence="2" id="KW-1185">Reference proteome</keyword>
<organism evidence="1 2">
    <name type="scientific">Tagetes erecta</name>
    <name type="common">African marigold</name>
    <dbReference type="NCBI Taxonomy" id="13708"/>
    <lineage>
        <taxon>Eukaryota</taxon>
        <taxon>Viridiplantae</taxon>
        <taxon>Streptophyta</taxon>
        <taxon>Embryophyta</taxon>
        <taxon>Tracheophyta</taxon>
        <taxon>Spermatophyta</taxon>
        <taxon>Magnoliopsida</taxon>
        <taxon>eudicotyledons</taxon>
        <taxon>Gunneridae</taxon>
        <taxon>Pentapetalae</taxon>
        <taxon>asterids</taxon>
        <taxon>campanulids</taxon>
        <taxon>Asterales</taxon>
        <taxon>Asteraceae</taxon>
        <taxon>Asteroideae</taxon>
        <taxon>Heliantheae alliance</taxon>
        <taxon>Tageteae</taxon>
        <taxon>Tagetes</taxon>
    </lineage>
</organism>
<comment type="caution">
    <text evidence="1">The sequence shown here is derived from an EMBL/GenBank/DDBJ whole genome shotgun (WGS) entry which is preliminary data.</text>
</comment>